<feature type="transmembrane region" description="Helical" evidence="11">
    <location>
        <begin position="231"/>
        <end position="255"/>
    </location>
</feature>
<comment type="function">
    <text evidence="11">Catalyzes the prenylation of para-hydroxybenzoate (PHB) with an all-trans polyprenyl group. Mediates the second step in the final reaction sequence of ubiquinone-8 (UQ-8) biosynthesis, which is the condensation of the polyisoprenoid side chain with PHB, generating the first membrane-bound Q intermediate 3-octaprenyl-4-hydroxybenzoate.</text>
</comment>
<evidence type="ECO:0000256" key="5">
    <source>
        <dbReference type="ARBA" id="ARBA00022519"/>
    </source>
</evidence>
<keyword evidence="6 11" id="KW-0808">Transferase</keyword>
<dbReference type="HAMAP" id="MF_01635">
    <property type="entry name" value="UbiA"/>
    <property type="match status" value="1"/>
</dbReference>
<evidence type="ECO:0000256" key="11">
    <source>
        <dbReference type="HAMAP-Rule" id="MF_01635"/>
    </source>
</evidence>
<evidence type="ECO:0000256" key="6">
    <source>
        <dbReference type="ARBA" id="ARBA00022679"/>
    </source>
</evidence>
<dbReference type="FunFam" id="1.10.357.140:FF:000003">
    <property type="entry name" value="4-hydroxybenzoate polyprenyltransferase, mitochondrial"/>
    <property type="match status" value="1"/>
</dbReference>
<evidence type="ECO:0000256" key="12">
    <source>
        <dbReference type="NCBIfam" id="TIGR01474"/>
    </source>
</evidence>
<dbReference type="PANTHER" id="PTHR11048">
    <property type="entry name" value="PRENYLTRANSFERASES"/>
    <property type="match status" value="1"/>
</dbReference>
<evidence type="ECO:0000256" key="1">
    <source>
        <dbReference type="ARBA" id="ARBA00001946"/>
    </source>
</evidence>
<dbReference type="InterPro" id="IPR044878">
    <property type="entry name" value="UbiA_sf"/>
</dbReference>
<dbReference type="UniPathway" id="UPA00232"/>
<dbReference type="InterPro" id="IPR030470">
    <property type="entry name" value="UbiA_prenylTrfase_CS"/>
</dbReference>
<name>A0A178MCL7_9PROT</name>
<dbReference type="Gene3D" id="1.10.357.140">
    <property type="entry name" value="UbiA prenyltransferase"/>
    <property type="match status" value="1"/>
</dbReference>
<dbReference type="PROSITE" id="PS00943">
    <property type="entry name" value="UBIA"/>
    <property type="match status" value="1"/>
</dbReference>
<dbReference type="InterPro" id="IPR039653">
    <property type="entry name" value="Prenyltransferase"/>
</dbReference>
<comment type="cofactor">
    <cofactor evidence="1 11">
        <name>Mg(2+)</name>
        <dbReference type="ChEBI" id="CHEBI:18420"/>
    </cofactor>
</comment>
<evidence type="ECO:0000256" key="9">
    <source>
        <dbReference type="ARBA" id="ARBA00022989"/>
    </source>
</evidence>
<evidence type="ECO:0000256" key="4">
    <source>
        <dbReference type="ARBA" id="ARBA00022475"/>
    </source>
</evidence>
<gene>
    <name evidence="11" type="primary">ubiA</name>
    <name evidence="13" type="ORF">A6A04_06825</name>
</gene>
<dbReference type="OrthoDB" id="9782418at2"/>
<evidence type="ECO:0000256" key="8">
    <source>
        <dbReference type="ARBA" id="ARBA00022692"/>
    </source>
</evidence>
<dbReference type="CDD" id="cd13959">
    <property type="entry name" value="PT_UbiA_COQ2"/>
    <property type="match status" value="1"/>
</dbReference>
<dbReference type="GO" id="GO:0006744">
    <property type="term" value="P:ubiquinone biosynthetic process"/>
    <property type="evidence" value="ECO:0007669"/>
    <property type="project" value="UniProtKB-UniRule"/>
</dbReference>
<keyword evidence="4 11" id="KW-1003">Cell membrane</keyword>
<proteinExistence type="inferred from homology"/>
<dbReference type="Proteomes" id="UP000078428">
    <property type="component" value="Unassembled WGS sequence"/>
</dbReference>
<evidence type="ECO:0000256" key="10">
    <source>
        <dbReference type="ARBA" id="ARBA00023136"/>
    </source>
</evidence>
<dbReference type="InterPro" id="IPR006370">
    <property type="entry name" value="HB_polyprenyltransferase-like"/>
</dbReference>
<keyword evidence="9 11" id="KW-1133">Transmembrane helix</keyword>
<feature type="transmembrane region" description="Helical" evidence="11">
    <location>
        <begin position="159"/>
        <end position="176"/>
    </location>
</feature>
<comment type="subcellular location">
    <subcellularLocation>
        <location evidence="11">Cell inner membrane</location>
        <topology evidence="11">Multi-pass membrane protein</topology>
    </subcellularLocation>
    <subcellularLocation>
        <location evidence="2">Membrane</location>
        <topology evidence="2">Multi-pass membrane protein</topology>
    </subcellularLocation>
</comment>
<evidence type="ECO:0000256" key="2">
    <source>
        <dbReference type="ARBA" id="ARBA00004141"/>
    </source>
</evidence>
<keyword evidence="14" id="KW-1185">Reference proteome</keyword>
<keyword evidence="5 11" id="KW-0997">Cell inner membrane</keyword>
<dbReference type="RefSeq" id="WP_068495288.1">
    <property type="nucleotide sequence ID" value="NZ_LWQT01000098.1"/>
</dbReference>
<dbReference type="PANTHER" id="PTHR11048:SF28">
    <property type="entry name" value="4-HYDROXYBENZOATE POLYPRENYLTRANSFERASE, MITOCHONDRIAL"/>
    <property type="match status" value="1"/>
</dbReference>
<dbReference type="NCBIfam" id="TIGR01474">
    <property type="entry name" value="ubiA_proteo"/>
    <property type="match status" value="1"/>
</dbReference>
<evidence type="ECO:0000256" key="3">
    <source>
        <dbReference type="ARBA" id="ARBA00005985"/>
    </source>
</evidence>
<evidence type="ECO:0000313" key="13">
    <source>
        <dbReference type="EMBL" id="OAN45604.1"/>
    </source>
</evidence>
<comment type="pathway">
    <text evidence="11">Cofactor biosynthesis; ubiquinone biosynthesis.</text>
</comment>
<dbReference type="GO" id="GO:0008412">
    <property type="term" value="F:4-hydroxybenzoate polyprenyltransferase activity"/>
    <property type="evidence" value="ECO:0007669"/>
    <property type="project" value="UniProtKB-UniRule"/>
</dbReference>
<dbReference type="EC" id="2.5.1.39" evidence="11 12"/>
<reference evidence="13 14" key="1">
    <citation type="submission" date="2016-04" db="EMBL/GenBank/DDBJ databases">
        <title>Draft genome sequence of freshwater magnetotactic bacteria Magnetospirillum marisnigri SP-1 and Magnetospirillum moscoviense BB-1.</title>
        <authorList>
            <person name="Koziaeva V."/>
            <person name="Dziuba M.V."/>
            <person name="Ivanov T.M."/>
            <person name="Kuznetsov B."/>
            <person name="Grouzdev D.S."/>
        </authorList>
    </citation>
    <scope>NUCLEOTIDE SEQUENCE [LARGE SCALE GENOMIC DNA]</scope>
    <source>
        <strain evidence="13 14">SP-1</strain>
    </source>
</reference>
<evidence type="ECO:0000313" key="14">
    <source>
        <dbReference type="Proteomes" id="UP000078428"/>
    </source>
</evidence>
<evidence type="ECO:0000256" key="7">
    <source>
        <dbReference type="ARBA" id="ARBA00022688"/>
    </source>
</evidence>
<dbReference type="AlphaFoldDB" id="A0A178MCL7"/>
<dbReference type="FunFam" id="1.20.120.1780:FF:000001">
    <property type="entry name" value="4-hydroxybenzoate octaprenyltransferase"/>
    <property type="match status" value="1"/>
</dbReference>
<dbReference type="Pfam" id="PF01040">
    <property type="entry name" value="UbiA"/>
    <property type="match status" value="1"/>
</dbReference>
<comment type="similarity">
    <text evidence="3 11">Belongs to the UbiA prenyltransferase family.</text>
</comment>
<organism evidence="13 14">
    <name type="scientific">Paramagnetospirillum marisnigri</name>
    <dbReference type="NCBI Taxonomy" id="1285242"/>
    <lineage>
        <taxon>Bacteria</taxon>
        <taxon>Pseudomonadati</taxon>
        <taxon>Pseudomonadota</taxon>
        <taxon>Alphaproteobacteria</taxon>
        <taxon>Rhodospirillales</taxon>
        <taxon>Magnetospirillaceae</taxon>
        <taxon>Paramagnetospirillum</taxon>
    </lineage>
</organism>
<keyword evidence="11" id="KW-0460">Magnesium</keyword>
<dbReference type="GO" id="GO:0005886">
    <property type="term" value="C:plasma membrane"/>
    <property type="evidence" value="ECO:0007669"/>
    <property type="project" value="UniProtKB-SubCell"/>
</dbReference>
<keyword evidence="8 11" id="KW-0812">Transmembrane</keyword>
<keyword evidence="7 11" id="KW-0831">Ubiquinone biosynthesis</keyword>
<accession>A0A178MCL7</accession>
<dbReference type="EMBL" id="LWQT01000098">
    <property type="protein sequence ID" value="OAN45604.1"/>
    <property type="molecule type" value="Genomic_DNA"/>
</dbReference>
<feature type="transmembrane region" description="Helical" evidence="11">
    <location>
        <begin position="132"/>
        <end position="150"/>
    </location>
</feature>
<comment type="caution">
    <text evidence="13">The sequence shown here is derived from an EMBL/GenBank/DDBJ whole genome shotgun (WGS) entry which is preliminary data.</text>
</comment>
<comment type="catalytic activity">
    <reaction evidence="11">
        <text>all-trans-octaprenyl diphosphate + 4-hydroxybenzoate = 4-hydroxy-3-(all-trans-octaprenyl)benzoate + diphosphate</text>
        <dbReference type="Rhea" id="RHEA:27782"/>
        <dbReference type="ChEBI" id="CHEBI:1617"/>
        <dbReference type="ChEBI" id="CHEBI:17879"/>
        <dbReference type="ChEBI" id="CHEBI:33019"/>
        <dbReference type="ChEBI" id="CHEBI:57711"/>
        <dbReference type="EC" id="2.5.1.39"/>
    </reaction>
</comment>
<dbReference type="InterPro" id="IPR000537">
    <property type="entry name" value="UbiA_prenyltransferase"/>
</dbReference>
<comment type="caution">
    <text evidence="11">Lacks conserved residue(s) required for the propagation of feature annotation.</text>
</comment>
<dbReference type="Gene3D" id="1.20.120.1780">
    <property type="entry name" value="UbiA prenyltransferase"/>
    <property type="match status" value="1"/>
</dbReference>
<dbReference type="STRING" id="1285242.A6A04_06825"/>
<feature type="transmembrane region" description="Helical" evidence="11">
    <location>
        <begin position="38"/>
        <end position="56"/>
    </location>
</feature>
<keyword evidence="10 11" id="KW-0472">Membrane</keyword>
<protein>
    <recommendedName>
        <fullName evidence="11 12">4-hydroxybenzoate octaprenyltransferase</fullName>
        <ecNumber evidence="11 12">2.5.1.39</ecNumber>
    </recommendedName>
    <alternativeName>
        <fullName evidence="11">4-HB polyprenyltransferase</fullName>
    </alternativeName>
</protein>
<sequence length="305" mass="33034">MSTAQTLKGDIPVGNWIDRLVPAPLRPYLRLMRLDRPIGTWLLLFPCWWSAALAAPGLPDPWLLALFGLGAVVMRGAGCTFNDWADRDFDGRVARTASRPIPSGAVSPRQALAFLGLQLLIGLGVLLQLNPFAIAVGVASLLLVFPYPFMKRITHWPQAWLGLTFNWGALLGWAAVRGDLDLPALLLYAAGPFWTLGYDTIYAHQDKEDDALIGVKSTALALGDATPKWLWLFYGAALALMASAGASAGLGWAFWPGMALAGAHLVWQIVRVDIHDAADCLAKFKSNRHFGWLVLAAIIAGRLSA</sequence>